<dbReference type="AlphaFoldDB" id="A0A2G6E4A4"/>
<reference evidence="2 3" key="1">
    <citation type="submission" date="2017-10" db="EMBL/GenBank/DDBJ databases">
        <title>Novel microbial diversity and functional potential in the marine mammal oral microbiome.</title>
        <authorList>
            <person name="Dudek N.K."/>
            <person name="Sun C.L."/>
            <person name="Burstein D."/>
            <person name="Kantor R.S."/>
            <person name="Aliaga Goltsman D.S."/>
            <person name="Bik E.M."/>
            <person name="Thomas B.C."/>
            <person name="Banfield J.F."/>
            <person name="Relman D.A."/>
        </authorList>
    </citation>
    <scope>NUCLEOTIDE SEQUENCE [LARGE SCALE GENOMIC DNA]</scope>
    <source>
        <strain evidence="2">DOLZORAL124_49_17</strain>
    </source>
</reference>
<dbReference type="SUPFAM" id="SSF56300">
    <property type="entry name" value="Metallo-dependent phosphatases"/>
    <property type="match status" value="1"/>
</dbReference>
<organism evidence="2 3">
    <name type="scientific">candidate division KSB3 bacterium</name>
    <dbReference type="NCBI Taxonomy" id="2044937"/>
    <lineage>
        <taxon>Bacteria</taxon>
        <taxon>candidate division KSB3</taxon>
    </lineage>
</organism>
<evidence type="ECO:0000313" key="3">
    <source>
        <dbReference type="Proteomes" id="UP000229740"/>
    </source>
</evidence>
<dbReference type="InterPro" id="IPR051693">
    <property type="entry name" value="UPF0046_metallophosphoest"/>
</dbReference>
<evidence type="ECO:0000313" key="2">
    <source>
        <dbReference type="EMBL" id="PID56732.1"/>
    </source>
</evidence>
<evidence type="ECO:0000259" key="1">
    <source>
        <dbReference type="Pfam" id="PF00149"/>
    </source>
</evidence>
<gene>
    <name evidence="2" type="ORF">CSB45_09815</name>
</gene>
<dbReference type="InterPro" id="IPR029052">
    <property type="entry name" value="Metallo-depent_PP-like"/>
</dbReference>
<dbReference type="Gene3D" id="3.60.21.10">
    <property type="match status" value="1"/>
</dbReference>
<feature type="domain" description="Calcineurin-like phosphoesterase" evidence="1">
    <location>
        <begin position="43"/>
        <end position="221"/>
    </location>
</feature>
<comment type="caution">
    <text evidence="2">The sequence shown here is derived from an EMBL/GenBank/DDBJ whole genome shotgun (WGS) entry which is preliminary data.</text>
</comment>
<dbReference type="InterPro" id="IPR004843">
    <property type="entry name" value="Calcineurin-like_PHP"/>
</dbReference>
<accession>A0A2G6E4A4</accession>
<dbReference type="GO" id="GO:0016787">
    <property type="term" value="F:hydrolase activity"/>
    <property type="evidence" value="ECO:0007669"/>
    <property type="project" value="InterPro"/>
</dbReference>
<dbReference type="EMBL" id="PDPS01000031">
    <property type="protein sequence ID" value="PID56732.1"/>
    <property type="molecule type" value="Genomic_DNA"/>
</dbReference>
<proteinExistence type="predicted"/>
<dbReference type="PANTHER" id="PTHR12905:SF0">
    <property type="entry name" value="CALCINEURIN-LIKE PHOSPHOESTERASE DOMAIN-CONTAINING PROTEIN"/>
    <property type="match status" value="1"/>
</dbReference>
<sequence>MSGQRRRRQHLEGRSHTECVQSAREANAGSENFSDSLHQVHVKILTISDTVERRLYSIAAKERFPDIELILSCGDLPFYYLEFLVTLFNVPLFYVHGNHHSRPMLTADGGEVVQPGGCVNLDHRIVSFHDVLIGGLEGCMRYNNGPQQYTEGQMWWKMQQLKPSLFRNKLFRKRAVDIFITHAPPSGIHDKPDLCHRGFKVFRHFIERYEPRYFIHGHVHLYSLRDTWKSTYHRTSVINTYGYRILDI</sequence>
<name>A0A2G6E4A4_9BACT</name>
<dbReference type="Pfam" id="PF00149">
    <property type="entry name" value="Metallophos"/>
    <property type="match status" value="1"/>
</dbReference>
<dbReference type="PANTHER" id="PTHR12905">
    <property type="entry name" value="METALLOPHOSPHOESTERASE"/>
    <property type="match status" value="1"/>
</dbReference>
<protein>
    <recommendedName>
        <fullName evidence="1">Calcineurin-like phosphoesterase domain-containing protein</fullName>
    </recommendedName>
</protein>
<dbReference type="Proteomes" id="UP000229740">
    <property type="component" value="Unassembled WGS sequence"/>
</dbReference>